<dbReference type="EMBL" id="JAVDSC010000012">
    <property type="protein sequence ID" value="MDR6630363.1"/>
    <property type="molecule type" value="Genomic_DNA"/>
</dbReference>
<proteinExistence type="predicted"/>
<accession>A0AAW8LPP8</accession>
<sequence>MPHETEILFNEPGIQYQGVNDASGGTGAYPIQGLIVGQFKRGRLDKPMTIHRDNIKAMLGYDPKNPCYTAVQDVLGSGVPNVQVLRIGGGSMCQQLQTRQHGFYIRPITPDDFAPDQHLYDQLEEQGEFTIEGDKLRIADYYSGRSSGWIYVNYENNGYVDRTTITVCAPIPFMLLPDANW</sequence>
<gene>
    <name evidence="1" type="ORF">J2X86_002418</name>
</gene>
<organism evidence="1 2">
    <name type="scientific">Acinetobacter lwoffii</name>
    <dbReference type="NCBI Taxonomy" id="28090"/>
    <lineage>
        <taxon>Bacteria</taxon>
        <taxon>Pseudomonadati</taxon>
        <taxon>Pseudomonadota</taxon>
        <taxon>Gammaproteobacteria</taxon>
        <taxon>Moraxellales</taxon>
        <taxon>Moraxellaceae</taxon>
        <taxon>Acinetobacter</taxon>
    </lineage>
</organism>
<dbReference type="AlphaFoldDB" id="A0AAW8LPP8"/>
<evidence type="ECO:0000313" key="2">
    <source>
        <dbReference type="Proteomes" id="UP001262767"/>
    </source>
</evidence>
<comment type="caution">
    <text evidence="1">The sequence shown here is derived from an EMBL/GenBank/DDBJ whole genome shotgun (WGS) entry which is preliminary data.</text>
</comment>
<name>A0AAW8LPP8_ACILW</name>
<dbReference type="Proteomes" id="UP001262767">
    <property type="component" value="Unassembled WGS sequence"/>
</dbReference>
<reference evidence="1" key="1">
    <citation type="submission" date="2023-07" db="EMBL/GenBank/DDBJ databases">
        <title>Sorghum-associated microbial communities from plants grown in Nebraska, USA.</title>
        <authorList>
            <person name="Schachtman D."/>
        </authorList>
    </citation>
    <scope>NUCLEOTIDE SEQUENCE</scope>
    <source>
        <strain evidence="1">BE44</strain>
    </source>
</reference>
<dbReference type="RefSeq" id="WP_310077850.1">
    <property type="nucleotide sequence ID" value="NZ_JAVDSC010000012.1"/>
</dbReference>
<protein>
    <submittedName>
        <fullName evidence="1">Uncharacterized protein</fullName>
    </submittedName>
</protein>
<evidence type="ECO:0000313" key="1">
    <source>
        <dbReference type="EMBL" id="MDR6630363.1"/>
    </source>
</evidence>